<evidence type="ECO:0000259" key="1">
    <source>
        <dbReference type="SMART" id="SM00470"/>
    </source>
</evidence>
<dbReference type="Gene3D" id="3.90.1530.10">
    <property type="entry name" value="Conserved hypothetical protein from pyrococcus furiosus pfu- 392566-001, ParB domain"/>
    <property type="match status" value="1"/>
</dbReference>
<proteinExistence type="predicted"/>
<name>A0A2A6Z7Y2_9FIRM</name>
<feature type="domain" description="ParB-like N-terminal" evidence="1">
    <location>
        <begin position="37"/>
        <end position="126"/>
    </location>
</feature>
<organism evidence="2 3">
    <name type="scientific">Faecalibacterium langellae</name>
    <dbReference type="NCBI Taxonomy" id="3435293"/>
    <lineage>
        <taxon>Bacteria</taxon>
        <taxon>Bacillati</taxon>
        <taxon>Bacillota</taxon>
        <taxon>Clostridia</taxon>
        <taxon>Eubacteriales</taxon>
        <taxon>Oscillospiraceae</taxon>
        <taxon>Faecalibacterium</taxon>
    </lineage>
</organism>
<dbReference type="AlphaFoldDB" id="A0A2A6Z7Y2"/>
<comment type="caution">
    <text evidence="2">The sequence shown here is derived from an EMBL/GenBank/DDBJ whole genome shotgun (WGS) entry which is preliminary data.</text>
</comment>
<dbReference type="SMART" id="SM00470">
    <property type="entry name" value="ParB"/>
    <property type="match status" value="1"/>
</dbReference>
<reference evidence="2 3" key="1">
    <citation type="journal article" date="2017" name="Front. Microbiol.">
        <title>New Insights into the Diversity of the Genus Faecalibacterium.</title>
        <authorList>
            <person name="Benevides L."/>
            <person name="Burman S."/>
            <person name="Martin R."/>
            <person name="Robert V."/>
            <person name="Thomas M."/>
            <person name="Miquel S."/>
            <person name="Chain F."/>
            <person name="Sokol H."/>
            <person name="Bermudez-Humaran L.G."/>
            <person name="Morrison M."/>
            <person name="Langella P."/>
            <person name="Azevedo V.A."/>
            <person name="Chatel J.M."/>
            <person name="Soares S."/>
        </authorList>
    </citation>
    <scope>NUCLEOTIDE SEQUENCE [LARGE SCALE GENOMIC DNA]</scope>
    <source>
        <strain evidence="3">CNCM I-4540</strain>
    </source>
</reference>
<dbReference type="Proteomes" id="UP000220752">
    <property type="component" value="Unassembled WGS sequence"/>
</dbReference>
<evidence type="ECO:0000313" key="2">
    <source>
        <dbReference type="EMBL" id="PDX57468.1"/>
    </source>
</evidence>
<keyword evidence="3" id="KW-1185">Reference proteome</keyword>
<dbReference type="InterPro" id="IPR003115">
    <property type="entry name" value="ParB_N"/>
</dbReference>
<dbReference type="CDD" id="cd16401">
    <property type="entry name" value="ParB_N_like_MT"/>
    <property type="match status" value="1"/>
</dbReference>
<sequence>MLPTENVLNRQRKAECESTPLFSCKNLQKRSKGVETKIVKLSEIKPAPYNPRVELTAKDQEYKALDASIEEHGLVLPLIVNLRDNCLIGGHQRLSVLLAEGETETNAVVVDMDEAQAKALCIALNKLDGDWDYGKLAELLQDLIEEQENLASTGFTQKDIDELLGEIGDELDGDEPELKDKKEDTTDGIKCLVGEFSFKLTEVEFEDLMADVREKVGFTQELVCEELRRRMFDEI</sequence>
<accession>A0A2A6Z7Y2</accession>
<evidence type="ECO:0000313" key="3">
    <source>
        <dbReference type="Proteomes" id="UP000220752"/>
    </source>
</evidence>
<protein>
    <recommendedName>
        <fullName evidence="1">ParB-like N-terminal domain-containing protein</fullName>
    </recommendedName>
</protein>
<dbReference type="SUPFAM" id="SSF110849">
    <property type="entry name" value="ParB/Sulfiredoxin"/>
    <property type="match status" value="1"/>
</dbReference>
<dbReference type="Pfam" id="PF02195">
    <property type="entry name" value="ParB_N"/>
    <property type="match status" value="1"/>
</dbReference>
<dbReference type="InterPro" id="IPR036086">
    <property type="entry name" value="ParB/Sulfiredoxin_sf"/>
</dbReference>
<gene>
    <name evidence="2" type="ORF">CGS46_13180</name>
</gene>
<dbReference type="EMBL" id="NMTQ01000037">
    <property type="protein sequence ID" value="PDX57468.1"/>
    <property type="molecule type" value="Genomic_DNA"/>
</dbReference>